<reference evidence="1 2" key="1">
    <citation type="submission" date="2018-02" db="EMBL/GenBank/DDBJ databases">
        <title>Genome sequence of the basidiomycete white-rot fungus Phlebia centrifuga.</title>
        <authorList>
            <person name="Granchi Z."/>
            <person name="Peng M."/>
            <person name="de Vries R.P."/>
            <person name="Hilden K."/>
            <person name="Makela M.R."/>
            <person name="Grigoriev I."/>
            <person name="Riley R."/>
        </authorList>
    </citation>
    <scope>NUCLEOTIDE SEQUENCE [LARGE SCALE GENOMIC DNA]</scope>
    <source>
        <strain evidence="1 2">FBCC195</strain>
    </source>
</reference>
<sequence length="167" mass="19231">MDLVSFKPPLLHSYSQHMIDPITSFATTVKLAEGGWKFISKFRPTYCMEAGETFLLEADKLTNEHFDKIPNDVLTEIHSKISQLRPPPASRPINKGASLRGQMRQKEIYQVRLTVENALAFSMIPMDTRKEYDVHIYLLDMPEHGVDLRVNDDSFDVPQSNTIWYSE</sequence>
<gene>
    <name evidence="1" type="ORF">PHLCEN_2v9239</name>
</gene>
<organism evidence="1 2">
    <name type="scientific">Hermanssonia centrifuga</name>
    <dbReference type="NCBI Taxonomy" id="98765"/>
    <lineage>
        <taxon>Eukaryota</taxon>
        <taxon>Fungi</taxon>
        <taxon>Dikarya</taxon>
        <taxon>Basidiomycota</taxon>
        <taxon>Agaricomycotina</taxon>
        <taxon>Agaricomycetes</taxon>
        <taxon>Polyporales</taxon>
        <taxon>Meruliaceae</taxon>
        <taxon>Hermanssonia</taxon>
    </lineage>
</organism>
<protein>
    <submittedName>
        <fullName evidence="1">Uncharacterized protein</fullName>
    </submittedName>
</protein>
<dbReference type="EMBL" id="MLYV02000910">
    <property type="protein sequence ID" value="PSR75273.1"/>
    <property type="molecule type" value="Genomic_DNA"/>
</dbReference>
<name>A0A2R6NS57_9APHY</name>
<dbReference type="Proteomes" id="UP000186601">
    <property type="component" value="Unassembled WGS sequence"/>
</dbReference>
<accession>A0A2R6NS57</accession>
<evidence type="ECO:0000313" key="1">
    <source>
        <dbReference type="EMBL" id="PSR75273.1"/>
    </source>
</evidence>
<proteinExistence type="predicted"/>
<dbReference type="AlphaFoldDB" id="A0A2R6NS57"/>
<evidence type="ECO:0000313" key="2">
    <source>
        <dbReference type="Proteomes" id="UP000186601"/>
    </source>
</evidence>
<keyword evidence="2" id="KW-1185">Reference proteome</keyword>
<comment type="caution">
    <text evidence="1">The sequence shown here is derived from an EMBL/GenBank/DDBJ whole genome shotgun (WGS) entry which is preliminary data.</text>
</comment>